<proteinExistence type="predicted"/>
<dbReference type="InterPro" id="IPR036770">
    <property type="entry name" value="Ankyrin_rpt-contain_sf"/>
</dbReference>
<sequence length="1042" mass="121743">MFSPFSKRRPENYKEIKNQIKIHKENKPINITFNGSSSDLNKIFQFKGICKAFNKNSNTNSIIFKLDRNFENFHFKNFVVNIKRPFVIGVYSDEKILIFWKIEKGEIHQYEISNGIINFHNHQIGKVCSFITEKLEICIRNGHEALGIKSANIQNTTNDNEASLKCSKFQKKSIEIHNIILNNKENLLTSAINENNLEVLKFLISSKKFNINDNICFINDEFITPAQLACSLHLPKIFLLLLENNSMFPENYKIYRKDFEEECEKLKILVKIFEKFHEVIEINNDSDVLKTGENSSPDDKEKIQKFEDLFKACINYTYCFNIENVSLAFHAHKLKKFNLEECLKKRGKRIASHESTKAKEINKEQVNENISNAKKLKNAHVNILISKSYLGKNLKKITSNDENELSTNENKLVTKVFEYLNTIHEVIPILKIIAASGNFKIIFDTRMSDLREFLRLSNNTTYGAVYHKTGNITVSVKELFADEMIKRMNNKDFSFNENLDESVSKIIGILAHELCHYALLLVFQNECRPYAIEDSREFDIMTKKISEKVEKLKRKNLMDENMQLIVESVFYYPKQEWHAELAVRPAQFYAEFSQKEIELAKYKEIFLELFEYFDKILRKFKPTIKIIEEINKPDCKICYEDLTENYKISLKSSKINFQRNLIKIDELLSTNDSKILNDDRISTIGNDKNEVFANNDEKSVINIEISNRILYEILKTMSSKEILQIFNLNQILSIGSEILPPNYLIMKIKNRNPFDVKRNEFYHQNEDSIKNYKIIYNNFAKNELNSLDCEKVKFSDYACILDGNSNEPDEAANETEVFRDDTHINKPDFVMKSPELKIKVLNEISTDVLLDQNFRKVIKAAENKKLLVINDQEGQEKTITLKFITALMNKKRPEKWIIEIDLKVYEDSEITKAEINEIIDPKCDELISKFINFVLKNVLKVKKNSFEANLFENLLYRGQVIIFWDKCLLEEIINIVSVIRNLNIVQFIAVYHCKENEIERAFNDVEIINVAKLTGFVESSDIMQNIIQAIEKIISARNRSKD</sequence>
<evidence type="ECO:0000313" key="1">
    <source>
        <dbReference type="EMBL" id="KAG5666878.1"/>
    </source>
</evidence>
<comment type="caution">
    <text evidence="1">The sequence shown here is derived from an EMBL/GenBank/DDBJ whole genome shotgun (WGS) entry which is preliminary data.</text>
</comment>
<dbReference type="SUPFAM" id="SSF48403">
    <property type="entry name" value="Ankyrin repeat"/>
    <property type="match status" value="1"/>
</dbReference>
<dbReference type="EMBL" id="JADBJN010000004">
    <property type="protein sequence ID" value="KAG5666878.1"/>
    <property type="molecule type" value="Genomic_DNA"/>
</dbReference>
<reference evidence="1" key="1">
    <citation type="submission" date="2021-03" db="EMBL/GenBank/DDBJ databases">
        <title>Chromosome level genome of the anhydrobiotic midge Polypedilum vanderplanki.</title>
        <authorList>
            <person name="Yoshida Y."/>
            <person name="Kikawada T."/>
            <person name="Gusev O."/>
        </authorList>
    </citation>
    <scope>NUCLEOTIDE SEQUENCE</scope>
    <source>
        <strain evidence="1">NIAS01</strain>
        <tissue evidence="1">Whole body or cell culture</tissue>
    </source>
</reference>
<name>A0A9J6BBB1_POLVA</name>
<keyword evidence="2" id="KW-1185">Reference proteome</keyword>
<accession>A0A9J6BBB1</accession>
<protein>
    <submittedName>
        <fullName evidence="1">Uncharacterized protein</fullName>
    </submittedName>
</protein>
<dbReference type="Proteomes" id="UP001107558">
    <property type="component" value="Chromosome 4"/>
</dbReference>
<gene>
    <name evidence="1" type="ORF">PVAND_014886</name>
</gene>
<evidence type="ECO:0000313" key="2">
    <source>
        <dbReference type="Proteomes" id="UP001107558"/>
    </source>
</evidence>
<dbReference type="AlphaFoldDB" id="A0A9J6BBB1"/>
<organism evidence="1 2">
    <name type="scientific">Polypedilum vanderplanki</name>
    <name type="common">Sleeping chironomid midge</name>
    <dbReference type="NCBI Taxonomy" id="319348"/>
    <lineage>
        <taxon>Eukaryota</taxon>
        <taxon>Metazoa</taxon>
        <taxon>Ecdysozoa</taxon>
        <taxon>Arthropoda</taxon>
        <taxon>Hexapoda</taxon>
        <taxon>Insecta</taxon>
        <taxon>Pterygota</taxon>
        <taxon>Neoptera</taxon>
        <taxon>Endopterygota</taxon>
        <taxon>Diptera</taxon>
        <taxon>Nematocera</taxon>
        <taxon>Chironomoidea</taxon>
        <taxon>Chironomidae</taxon>
        <taxon>Chironominae</taxon>
        <taxon>Polypedilum</taxon>
        <taxon>Polypedilum</taxon>
    </lineage>
</organism>